<evidence type="ECO:0000313" key="3">
    <source>
        <dbReference type="Proteomes" id="UP001055804"/>
    </source>
</evidence>
<accession>A0A9J6PID7</accession>
<dbReference type="InterPro" id="IPR011322">
    <property type="entry name" value="N-reg_PII-like_a/b"/>
</dbReference>
<comment type="caution">
    <text evidence="2">The sequence shown here is derived from an EMBL/GenBank/DDBJ whole genome shotgun (WGS) entry which is preliminary data.</text>
</comment>
<gene>
    <name evidence="2" type="ORF">NJQ99_14165</name>
</gene>
<evidence type="ECO:0000259" key="1">
    <source>
        <dbReference type="Pfam" id="PF09413"/>
    </source>
</evidence>
<dbReference type="EMBL" id="JAMZFT010000003">
    <property type="protein sequence ID" value="MCP1337563.1"/>
    <property type="molecule type" value="Genomic_DNA"/>
</dbReference>
<dbReference type="RefSeq" id="WP_269333527.1">
    <property type="nucleotide sequence ID" value="NZ_JAMZFT010000003.1"/>
</dbReference>
<sequence>MIVLIRTNDPVTLSFAADTLRQAGIEPLVLDTHMSVVEGSIGVIPRRIAVVDEDAAAARRVLEEAGLAGEMAGDSGA</sequence>
<feature type="domain" description="DUF2007" evidence="1">
    <location>
        <begin position="1"/>
        <end position="66"/>
    </location>
</feature>
<dbReference type="Pfam" id="PF09413">
    <property type="entry name" value="DUF2007"/>
    <property type="match status" value="1"/>
</dbReference>
<evidence type="ECO:0000313" key="2">
    <source>
        <dbReference type="EMBL" id="MCP1337563.1"/>
    </source>
</evidence>
<dbReference type="Gene3D" id="3.30.70.790">
    <property type="entry name" value="UreE, C-terminal domain"/>
    <property type="match status" value="1"/>
</dbReference>
<reference evidence="2" key="1">
    <citation type="submission" date="2022-06" db="EMBL/GenBank/DDBJ databases">
        <title>Isolation and Genomics of Futiania mangrovii gen. nov., sp. nov., a Rare and Metabolically-versatile member in the Class Alphaproteobacteria.</title>
        <authorList>
            <person name="Liu L."/>
            <person name="Huang W.-C."/>
            <person name="Pan J."/>
            <person name="Li J."/>
            <person name="Huang Y."/>
            <person name="Du H."/>
            <person name="Liu Y."/>
            <person name="Li M."/>
        </authorList>
    </citation>
    <scope>NUCLEOTIDE SEQUENCE</scope>
    <source>
        <strain evidence="2">FT118</strain>
    </source>
</reference>
<name>A0A9J6PID7_9PROT</name>
<dbReference type="SUPFAM" id="SSF54913">
    <property type="entry name" value="GlnB-like"/>
    <property type="match status" value="1"/>
</dbReference>
<dbReference type="AlphaFoldDB" id="A0A9J6PID7"/>
<proteinExistence type="predicted"/>
<dbReference type="InterPro" id="IPR018551">
    <property type="entry name" value="DUF2007"/>
</dbReference>
<organism evidence="2 3">
    <name type="scientific">Futiania mangrovi</name>
    <dbReference type="NCBI Taxonomy" id="2959716"/>
    <lineage>
        <taxon>Bacteria</taxon>
        <taxon>Pseudomonadati</taxon>
        <taxon>Pseudomonadota</taxon>
        <taxon>Alphaproteobacteria</taxon>
        <taxon>Futianiales</taxon>
        <taxon>Futianiaceae</taxon>
        <taxon>Futiania</taxon>
    </lineage>
</organism>
<dbReference type="Proteomes" id="UP001055804">
    <property type="component" value="Unassembled WGS sequence"/>
</dbReference>
<keyword evidence="3" id="KW-1185">Reference proteome</keyword>
<protein>
    <submittedName>
        <fullName evidence="2">DUF2007 domain-containing protein</fullName>
    </submittedName>
</protein>